<gene>
    <name evidence="2" type="ORF">MCOR_13309</name>
</gene>
<evidence type="ECO:0000313" key="3">
    <source>
        <dbReference type="Proteomes" id="UP000507470"/>
    </source>
</evidence>
<dbReference type="Proteomes" id="UP000507470">
    <property type="component" value="Unassembled WGS sequence"/>
</dbReference>
<feature type="region of interest" description="Disordered" evidence="1">
    <location>
        <begin position="308"/>
        <end position="337"/>
    </location>
</feature>
<feature type="compositionally biased region" description="Polar residues" evidence="1">
    <location>
        <begin position="221"/>
        <end position="234"/>
    </location>
</feature>
<name>A0A6J8B0K9_MYTCO</name>
<feature type="region of interest" description="Disordered" evidence="1">
    <location>
        <begin position="210"/>
        <end position="245"/>
    </location>
</feature>
<dbReference type="EMBL" id="CACVKT020002230">
    <property type="protein sequence ID" value="CAC5376772.1"/>
    <property type="molecule type" value="Genomic_DNA"/>
</dbReference>
<organism evidence="2 3">
    <name type="scientific">Mytilus coruscus</name>
    <name type="common">Sea mussel</name>
    <dbReference type="NCBI Taxonomy" id="42192"/>
    <lineage>
        <taxon>Eukaryota</taxon>
        <taxon>Metazoa</taxon>
        <taxon>Spiralia</taxon>
        <taxon>Lophotrochozoa</taxon>
        <taxon>Mollusca</taxon>
        <taxon>Bivalvia</taxon>
        <taxon>Autobranchia</taxon>
        <taxon>Pteriomorphia</taxon>
        <taxon>Mytilida</taxon>
        <taxon>Mytiloidea</taxon>
        <taxon>Mytilidae</taxon>
        <taxon>Mytilinae</taxon>
        <taxon>Mytilus</taxon>
    </lineage>
</organism>
<dbReference type="AlphaFoldDB" id="A0A6J8B0K9"/>
<reference evidence="2 3" key="1">
    <citation type="submission" date="2020-06" db="EMBL/GenBank/DDBJ databases">
        <authorList>
            <person name="Li R."/>
            <person name="Bekaert M."/>
        </authorList>
    </citation>
    <scope>NUCLEOTIDE SEQUENCE [LARGE SCALE GENOMIC DNA]</scope>
    <source>
        <strain evidence="3">wild</strain>
    </source>
</reference>
<evidence type="ECO:0000256" key="1">
    <source>
        <dbReference type="SAM" id="MobiDB-lite"/>
    </source>
</evidence>
<proteinExistence type="predicted"/>
<accession>A0A6J8B0K9</accession>
<evidence type="ECO:0000313" key="2">
    <source>
        <dbReference type="EMBL" id="CAC5376772.1"/>
    </source>
</evidence>
<protein>
    <submittedName>
        <fullName evidence="2">Uncharacterized protein</fullName>
    </submittedName>
</protein>
<sequence length="429" mass="48952">MSSSPDPTSPGKLSAGLSPHLNPRFSRIKQDYHKRLFNYEKEFNLKTSKSTHREKALRESMLAYTERIRNISNSRNKYDGDESDNDDNIPLVVTAKHIPKFPIKRTIPRRPASLDELIGKSSLVKQERERLLKRPKSASRVSTRLPLPSLSERLNGRSHRVKISFVSASDLYDFVDYSLRNRGTKKETLQFLQMEKDILTKKALENHKRPAAAQPRLNEVSAKSKNEGNVNSFSMLPPIDSKESVQKPKNVQTESVHEQSEILPLDNIVKEEPINNPDESGRKSPVVPLKIRPNRAKRMKIRQPDLGAIPENDISSHRNSATPERSIVSPPPKMSPRNVVNLDSNLVSIPENENINDSGFSARRKVSRLSHRKIEINRNGPLWKSDSLLTNEKRIIDIDDLDLNATSNKLKAQKKFKKLIFLRDIPDRK</sequence>
<keyword evidence="3" id="KW-1185">Reference proteome</keyword>
<feature type="region of interest" description="Disordered" evidence="1">
    <location>
        <begin position="1"/>
        <end position="24"/>
    </location>
</feature>
<dbReference type="OrthoDB" id="6115614at2759"/>